<dbReference type="InterPro" id="IPR006631">
    <property type="entry name" value="DM4_12"/>
</dbReference>
<dbReference type="Pfam" id="PF07841">
    <property type="entry name" value="DM4_12"/>
    <property type="match status" value="1"/>
</dbReference>
<keyword evidence="1" id="KW-0732">Signal</keyword>
<dbReference type="EMBL" id="OZ034826">
    <property type="protein sequence ID" value="CAL1681752.1"/>
    <property type="molecule type" value="Genomic_DNA"/>
</dbReference>
<dbReference type="PANTHER" id="PTHR21398:SF21">
    <property type="entry name" value="AGAP004005-PA"/>
    <property type="match status" value="1"/>
</dbReference>
<feature type="chain" id="PRO_5043797090" description="Secreted protein" evidence="1">
    <location>
        <begin position="24"/>
        <end position="212"/>
    </location>
</feature>
<protein>
    <recommendedName>
        <fullName evidence="4">Secreted protein</fullName>
    </recommendedName>
</protein>
<evidence type="ECO:0000313" key="3">
    <source>
        <dbReference type="Proteomes" id="UP001497644"/>
    </source>
</evidence>
<dbReference type="SMART" id="SM00718">
    <property type="entry name" value="DM4_12"/>
    <property type="match status" value="1"/>
</dbReference>
<dbReference type="Proteomes" id="UP001497644">
    <property type="component" value="Chromosome 3"/>
</dbReference>
<dbReference type="PANTHER" id="PTHR21398">
    <property type="entry name" value="AGAP007094-PA"/>
    <property type="match status" value="1"/>
</dbReference>
<keyword evidence="3" id="KW-1185">Reference proteome</keyword>
<evidence type="ECO:0000256" key="1">
    <source>
        <dbReference type="SAM" id="SignalP"/>
    </source>
</evidence>
<dbReference type="AlphaFoldDB" id="A0AAV2NMV5"/>
<reference evidence="2" key="1">
    <citation type="submission" date="2024-04" db="EMBL/GenBank/DDBJ databases">
        <authorList>
            <consortium name="Molecular Ecology Group"/>
        </authorList>
    </citation>
    <scope>NUCLEOTIDE SEQUENCE</scope>
</reference>
<proteinExistence type="predicted"/>
<sequence length="212" mass="24598">MTKVSPLILMALLVCVCRFEVESNRRVINFFRERRHLLFPDPKDSETRYQVLFGLGLPMEGEVSTILGYVLKCNYDLPYNASDFVQQRRSRLKRSENDFALSRTTTSEGYMTRWALYRMLESTLERFGSGRACLLRVVCESAAYPFDKGHGLLGELLHVLLTPSTTREEYEIYSNREYHAAEVIGRNTRGRCAPFYPECGYNPLDYFTRLTV</sequence>
<gene>
    <name evidence="2" type="ORF">LPLAT_LOCUS7700</name>
</gene>
<accession>A0AAV2NMV5</accession>
<evidence type="ECO:0008006" key="4">
    <source>
        <dbReference type="Google" id="ProtNLM"/>
    </source>
</evidence>
<evidence type="ECO:0000313" key="2">
    <source>
        <dbReference type="EMBL" id="CAL1681752.1"/>
    </source>
</evidence>
<organism evidence="2 3">
    <name type="scientific">Lasius platythorax</name>
    <dbReference type="NCBI Taxonomy" id="488582"/>
    <lineage>
        <taxon>Eukaryota</taxon>
        <taxon>Metazoa</taxon>
        <taxon>Ecdysozoa</taxon>
        <taxon>Arthropoda</taxon>
        <taxon>Hexapoda</taxon>
        <taxon>Insecta</taxon>
        <taxon>Pterygota</taxon>
        <taxon>Neoptera</taxon>
        <taxon>Endopterygota</taxon>
        <taxon>Hymenoptera</taxon>
        <taxon>Apocrita</taxon>
        <taxon>Aculeata</taxon>
        <taxon>Formicoidea</taxon>
        <taxon>Formicidae</taxon>
        <taxon>Formicinae</taxon>
        <taxon>Lasius</taxon>
        <taxon>Lasius</taxon>
    </lineage>
</organism>
<name>A0AAV2NMV5_9HYME</name>
<feature type="signal peptide" evidence="1">
    <location>
        <begin position="1"/>
        <end position="23"/>
    </location>
</feature>